<keyword evidence="3" id="KW-1185">Reference proteome</keyword>
<feature type="coiled-coil region" evidence="1">
    <location>
        <begin position="41"/>
        <end position="97"/>
    </location>
</feature>
<dbReference type="RefSeq" id="WP_090198357.1">
    <property type="nucleotide sequence ID" value="NZ_FOYP01000001.1"/>
</dbReference>
<gene>
    <name evidence="2" type="ORF">SAMN04488005_1496</name>
</gene>
<evidence type="ECO:0000313" key="2">
    <source>
        <dbReference type="EMBL" id="SFR40418.1"/>
    </source>
</evidence>
<evidence type="ECO:0000256" key="1">
    <source>
        <dbReference type="SAM" id="Coils"/>
    </source>
</evidence>
<protein>
    <submittedName>
        <fullName evidence="2">Uncharacterized protein</fullName>
    </submittedName>
</protein>
<sequence length="153" mass="16325">MNRLSLILAAIVALGGVFAGGQLLGDKRGYARAQGEYAVAYAEAEAAAAEQQKALMRAVERVAENAEQERNAMQSRLTAADDSVERLRQTIRDANARADPGAPGELDAARARSLLAECTGKYRDMAHRADKLRATVIGLQDYVRALGQGAVTP</sequence>
<name>A0A1I6GE33_9RHOB</name>
<organism evidence="2 3">
    <name type="scientific">Yoonia tamlensis</name>
    <dbReference type="NCBI Taxonomy" id="390270"/>
    <lineage>
        <taxon>Bacteria</taxon>
        <taxon>Pseudomonadati</taxon>
        <taxon>Pseudomonadota</taxon>
        <taxon>Alphaproteobacteria</taxon>
        <taxon>Rhodobacterales</taxon>
        <taxon>Paracoccaceae</taxon>
        <taxon>Yoonia</taxon>
    </lineage>
</organism>
<proteinExistence type="predicted"/>
<accession>A0A1I6GE33</accession>
<reference evidence="3" key="1">
    <citation type="submission" date="2016-10" db="EMBL/GenBank/DDBJ databases">
        <authorList>
            <person name="Varghese N."/>
            <person name="Submissions S."/>
        </authorList>
    </citation>
    <scope>NUCLEOTIDE SEQUENCE [LARGE SCALE GENOMIC DNA]</scope>
    <source>
        <strain evidence="3">DSM 26879</strain>
    </source>
</reference>
<dbReference type="STRING" id="390270.SAMN04488005_1496"/>
<dbReference type="Proteomes" id="UP000199478">
    <property type="component" value="Unassembled WGS sequence"/>
</dbReference>
<keyword evidence="1" id="KW-0175">Coiled coil</keyword>
<dbReference type="AlphaFoldDB" id="A0A1I6GE33"/>
<evidence type="ECO:0000313" key="3">
    <source>
        <dbReference type="Proteomes" id="UP000199478"/>
    </source>
</evidence>
<dbReference type="EMBL" id="FOYP01000001">
    <property type="protein sequence ID" value="SFR40418.1"/>
    <property type="molecule type" value="Genomic_DNA"/>
</dbReference>